<accession>A0A841GRR0</accession>
<dbReference type="AlphaFoldDB" id="A0A841GRR0"/>
<dbReference type="RefSeq" id="WP_170035714.1">
    <property type="nucleotide sequence ID" value="NZ_JABDTL010000001.1"/>
</dbReference>
<organism evidence="1 2">
    <name type="scientific">Longimicrobium terrae</name>
    <dbReference type="NCBI Taxonomy" id="1639882"/>
    <lineage>
        <taxon>Bacteria</taxon>
        <taxon>Pseudomonadati</taxon>
        <taxon>Gemmatimonadota</taxon>
        <taxon>Longimicrobiia</taxon>
        <taxon>Longimicrobiales</taxon>
        <taxon>Longimicrobiaceae</taxon>
        <taxon>Longimicrobium</taxon>
    </lineage>
</organism>
<sequence>MIRDLWRIVREVASAQPDPAALIDAIAEALGARGIPQVRELPLTGFGQPDDWIDLFVEPGLAILIDTPASAPPLERVGRCARPPGVTAVGVLTTRSPCSFPTETGARELTGGKPLLVHALPANTS</sequence>
<dbReference type="Proteomes" id="UP000582837">
    <property type="component" value="Unassembled WGS sequence"/>
</dbReference>
<evidence type="ECO:0000313" key="1">
    <source>
        <dbReference type="EMBL" id="MBB6070322.1"/>
    </source>
</evidence>
<evidence type="ECO:0000313" key="2">
    <source>
        <dbReference type="Proteomes" id="UP000582837"/>
    </source>
</evidence>
<keyword evidence="2" id="KW-1185">Reference proteome</keyword>
<protein>
    <submittedName>
        <fullName evidence="1">Uncharacterized protein</fullName>
    </submittedName>
</protein>
<name>A0A841GRR0_9BACT</name>
<comment type="caution">
    <text evidence="1">The sequence shown here is derived from an EMBL/GenBank/DDBJ whole genome shotgun (WGS) entry which is preliminary data.</text>
</comment>
<proteinExistence type="predicted"/>
<dbReference type="EMBL" id="JACHIA010000004">
    <property type="protein sequence ID" value="MBB6070322.1"/>
    <property type="molecule type" value="Genomic_DNA"/>
</dbReference>
<reference evidence="1 2" key="1">
    <citation type="submission" date="2020-08" db="EMBL/GenBank/DDBJ databases">
        <title>Genomic Encyclopedia of Type Strains, Phase IV (KMG-IV): sequencing the most valuable type-strain genomes for metagenomic binning, comparative biology and taxonomic classification.</title>
        <authorList>
            <person name="Goeker M."/>
        </authorList>
    </citation>
    <scope>NUCLEOTIDE SEQUENCE [LARGE SCALE GENOMIC DNA]</scope>
    <source>
        <strain evidence="1 2">DSM 29007</strain>
    </source>
</reference>
<gene>
    <name evidence="1" type="ORF">HNQ61_001941</name>
</gene>